<dbReference type="PANTHER" id="PTHR34203:SF15">
    <property type="entry name" value="SLL1173 PROTEIN"/>
    <property type="match status" value="1"/>
</dbReference>
<dbReference type="SUPFAM" id="SSF53335">
    <property type="entry name" value="S-adenosyl-L-methionine-dependent methyltransferases"/>
    <property type="match status" value="1"/>
</dbReference>
<dbReference type="RefSeq" id="WP_199026454.1">
    <property type="nucleotide sequence ID" value="NZ_JAELVR010000016.1"/>
</dbReference>
<evidence type="ECO:0000259" key="1">
    <source>
        <dbReference type="Pfam" id="PF05050"/>
    </source>
</evidence>
<protein>
    <submittedName>
        <fullName evidence="2">FkbM family methyltransferase</fullName>
    </submittedName>
</protein>
<dbReference type="InterPro" id="IPR006342">
    <property type="entry name" value="FkbM_mtfrase"/>
</dbReference>
<sequence length="243" mass="26604">MGPWLGLLRSLVIYHNPATLRAWRRFYRGILQPGDICIDVGAHVGTRARAMRAVGGQVVAVEPQALFASYLRLTLPRDIVLVEAALGADQAMADMAVSSLHPTVSSLQTAFVDQAGDAPGFAHVRWDRQQRVSVTTLDQLISTHGTPRYIKIDVEGYELEVLSGLSRPVEMISVEYLPEFRGLSHAVIDRLEALGPYQFNPVAGERAGFTWPDWRNGASAREWLDGLPADAPSGDLFARLASS</sequence>
<dbReference type="PANTHER" id="PTHR34203">
    <property type="entry name" value="METHYLTRANSFERASE, FKBM FAMILY PROTEIN"/>
    <property type="match status" value="1"/>
</dbReference>
<dbReference type="AlphaFoldDB" id="A0A8J7JJJ3"/>
<keyword evidence="3" id="KW-1185">Reference proteome</keyword>
<dbReference type="InterPro" id="IPR029063">
    <property type="entry name" value="SAM-dependent_MTases_sf"/>
</dbReference>
<dbReference type="Pfam" id="PF05050">
    <property type="entry name" value="Methyltransf_21"/>
    <property type="match status" value="1"/>
</dbReference>
<dbReference type="InterPro" id="IPR052514">
    <property type="entry name" value="SAM-dependent_MTase"/>
</dbReference>
<evidence type="ECO:0000313" key="3">
    <source>
        <dbReference type="Proteomes" id="UP000619079"/>
    </source>
</evidence>
<dbReference type="GO" id="GO:0008168">
    <property type="term" value="F:methyltransferase activity"/>
    <property type="evidence" value="ECO:0007669"/>
    <property type="project" value="UniProtKB-KW"/>
</dbReference>
<reference evidence="2" key="1">
    <citation type="submission" date="2020-12" db="EMBL/GenBank/DDBJ databases">
        <title>Sedimentitalea sp. nov., isolated from sand in Incheon.</title>
        <authorList>
            <person name="Kim W."/>
        </authorList>
    </citation>
    <scope>NUCLEOTIDE SEQUENCE</scope>
    <source>
        <strain evidence="2">CAU 1593</strain>
    </source>
</reference>
<name>A0A8J7JJJ3_9RHOB</name>
<comment type="caution">
    <text evidence="2">The sequence shown here is derived from an EMBL/GenBank/DDBJ whole genome shotgun (WGS) entry which is preliminary data.</text>
</comment>
<keyword evidence="2" id="KW-0808">Transferase</keyword>
<dbReference type="Proteomes" id="UP000619079">
    <property type="component" value="Unassembled WGS sequence"/>
</dbReference>
<dbReference type="NCBIfam" id="TIGR01444">
    <property type="entry name" value="fkbM_fam"/>
    <property type="match status" value="1"/>
</dbReference>
<accession>A0A8J7JJJ3</accession>
<gene>
    <name evidence="2" type="ORF">JF290_18830</name>
</gene>
<organism evidence="2 3">
    <name type="scientific">Sedimentitalea arenosa</name>
    <dbReference type="NCBI Taxonomy" id="2798803"/>
    <lineage>
        <taxon>Bacteria</taxon>
        <taxon>Pseudomonadati</taxon>
        <taxon>Pseudomonadota</taxon>
        <taxon>Alphaproteobacteria</taxon>
        <taxon>Rhodobacterales</taxon>
        <taxon>Paracoccaceae</taxon>
        <taxon>Sedimentitalea</taxon>
    </lineage>
</organism>
<proteinExistence type="predicted"/>
<keyword evidence="2" id="KW-0489">Methyltransferase</keyword>
<dbReference type="EMBL" id="JAELVR010000016">
    <property type="protein sequence ID" value="MBJ6373579.1"/>
    <property type="molecule type" value="Genomic_DNA"/>
</dbReference>
<feature type="domain" description="Methyltransferase FkbM" evidence="1">
    <location>
        <begin position="39"/>
        <end position="176"/>
    </location>
</feature>
<dbReference type="Gene3D" id="3.40.50.150">
    <property type="entry name" value="Vaccinia Virus protein VP39"/>
    <property type="match status" value="1"/>
</dbReference>
<dbReference type="GO" id="GO:0032259">
    <property type="term" value="P:methylation"/>
    <property type="evidence" value="ECO:0007669"/>
    <property type="project" value="UniProtKB-KW"/>
</dbReference>
<evidence type="ECO:0000313" key="2">
    <source>
        <dbReference type="EMBL" id="MBJ6373579.1"/>
    </source>
</evidence>